<name>A0A8X6XWA4_9ARAC</name>
<gene>
    <name evidence="1" type="ORF">TNIN_234501</name>
</gene>
<reference evidence="1" key="1">
    <citation type="submission" date="2020-08" db="EMBL/GenBank/DDBJ databases">
        <title>Multicomponent nature underlies the extraordinary mechanical properties of spider dragline silk.</title>
        <authorList>
            <person name="Kono N."/>
            <person name="Nakamura H."/>
            <person name="Mori M."/>
            <person name="Yoshida Y."/>
            <person name="Ohtoshi R."/>
            <person name="Malay A.D."/>
            <person name="Moran D.A.P."/>
            <person name="Tomita M."/>
            <person name="Numata K."/>
            <person name="Arakawa K."/>
        </authorList>
    </citation>
    <scope>NUCLEOTIDE SEQUENCE</scope>
</reference>
<organism evidence="1 2">
    <name type="scientific">Trichonephila inaurata madagascariensis</name>
    <dbReference type="NCBI Taxonomy" id="2747483"/>
    <lineage>
        <taxon>Eukaryota</taxon>
        <taxon>Metazoa</taxon>
        <taxon>Ecdysozoa</taxon>
        <taxon>Arthropoda</taxon>
        <taxon>Chelicerata</taxon>
        <taxon>Arachnida</taxon>
        <taxon>Araneae</taxon>
        <taxon>Araneomorphae</taxon>
        <taxon>Entelegynae</taxon>
        <taxon>Araneoidea</taxon>
        <taxon>Nephilidae</taxon>
        <taxon>Trichonephila</taxon>
        <taxon>Trichonephila inaurata</taxon>
    </lineage>
</organism>
<keyword evidence="2" id="KW-1185">Reference proteome</keyword>
<dbReference type="AlphaFoldDB" id="A0A8X6XWA4"/>
<dbReference type="EMBL" id="BMAV01012200">
    <property type="protein sequence ID" value="GFY58661.1"/>
    <property type="molecule type" value="Genomic_DNA"/>
</dbReference>
<protein>
    <submittedName>
        <fullName evidence="1">Uncharacterized protein</fullName>
    </submittedName>
</protein>
<evidence type="ECO:0000313" key="1">
    <source>
        <dbReference type="EMBL" id="GFY58661.1"/>
    </source>
</evidence>
<dbReference type="OrthoDB" id="10276395at2759"/>
<proteinExistence type="predicted"/>
<evidence type="ECO:0000313" key="2">
    <source>
        <dbReference type="Proteomes" id="UP000886998"/>
    </source>
</evidence>
<sequence length="92" mass="10058">MLPKRVGSKGKIWIHRKSLMKQKDSSGEQLVSTAITGLMGPFRRGPFVTSAGPMNEEDLSSANMRGNRLGDVDAILQYAIPPSLLAFKQQLS</sequence>
<comment type="caution">
    <text evidence="1">The sequence shown here is derived from an EMBL/GenBank/DDBJ whole genome shotgun (WGS) entry which is preliminary data.</text>
</comment>
<dbReference type="Proteomes" id="UP000886998">
    <property type="component" value="Unassembled WGS sequence"/>
</dbReference>
<accession>A0A8X6XWA4</accession>